<feature type="transmembrane region" description="Helical" evidence="1">
    <location>
        <begin position="61"/>
        <end position="82"/>
    </location>
</feature>
<dbReference type="EMBL" id="FUYJ01000006">
    <property type="protein sequence ID" value="SKB02187.1"/>
    <property type="molecule type" value="Genomic_DNA"/>
</dbReference>
<proteinExistence type="predicted"/>
<protein>
    <submittedName>
        <fullName evidence="2">Uncharacterized protein</fullName>
    </submittedName>
</protein>
<accession>A0A1T4YK07</accession>
<name>A0A1T4YK07_9BACL</name>
<sequence length="109" mass="11971">MRTMGELLIILIVLGILVIIGQVLLYLKRFGDKRGVWIQNILLNLLIGFISYTSFPDNYTASKMIALVLFAAGVVGFIMSIVGKKTTMAAKLLISISVIGGYLFLIFSI</sequence>
<dbReference type="Proteomes" id="UP000190042">
    <property type="component" value="Unassembled WGS sequence"/>
</dbReference>
<dbReference type="AlphaFoldDB" id="A0A1T4YK07"/>
<reference evidence="3" key="1">
    <citation type="submission" date="2017-02" db="EMBL/GenBank/DDBJ databases">
        <authorList>
            <person name="Varghese N."/>
            <person name="Submissions S."/>
        </authorList>
    </citation>
    <scope>NUCLEOTIDE SEQUENCE [LARGE SCALE GENOMIC DNA]</scope>
    <source>
        <strain evidence="3">DSM 23966</strain>
    </source>
</reference>
<feature type="transmembrane region" description="Helical" evidence="1">
    <location>
        <begin position="36"/>
        <end position="55"/>
    </location>
</feature>
<feature type="transmembrane region" description="Helical" evidence="1">
    <location>
        <begin position="6"/>
        <end position="27"/>
    </location>
</feature>
<organism evidence="2 3">
    <name type="scientific">Sporosarcina newyorkensis</name>
    <dbReference type="NCBI Taxonomy" id="759851"/>
    <lineage>
        <taxon>Bacteria</taxon>
        <taxon>Bacillati</taxon>
        <taxon>Bacillota</taxon>
        <taxon>Bacilli</taxon>
        <taxon>Bacillales</taxon>
        <taxon>Caryophanaceae</taxon>
        <taxon>Sporosarcina</taxon>
    </lineage>
</organism>
<gene>
    <name evidence="2" type="ORF">SAMN04244570_2861</name>
</gene>
<evidence type="ECO:0000313" key="3">
    <source>
        <dbReference type="Proteomes" id="UP000190042"/>
    </source>
</evidence>
<keyword evidence="1" id="KW-1133">Transmembrane helix</keyword>
<keyword evidence="1" id="KW-0812">Transmembrane</keyword>
<evidence type="ECO:0000256" key="1">
    <source>
        <dbReference type="SAM" id="Phobius"/>
    </source>
</evidence>
<evidence type="ECO:0000313" key="2">
    <source>
        <dbReference type="EMBL" id="SKB02187.1"/>
    </source>
</evidence>
<keyword evidence="1" id="KW-0472">Membrane</keyword>
<feature type="transmembrane region" description="Helical" evidence="1">
    <location>
        <begin position="89"/>
        <end position="107"/>
    </location>
</feature>
<keyword evidence="3" id="KW-1185">Reference proteome</keyword>